<evidence type="ECO:0000259" key="2">
    <source>
        <dbReference type="SMART" id="SM00922"/>
    </source>
</evidence>
<name>C5C546_BEUC1</name>
<reference evidence="3 4" key="1">
    <citation type="journal article" date="2009" name="Stand. Genomic Sci.">
        <title>Complete genome sequence of Beutenbergia cavernae type strain (HKI 0122).</title>
        <authorList>
            <person name="Land M."/>
            <person name="Pukall R."/>
            <person name="Abt B."/>
            <person name="Goker M."/>
            <person name="Rohde M."/>
            <person name="Glavina Del Rio T."/>
            <person name="Tice H."/>
            <person name="Copeland A."/>
            <person name="Cheng J.F."/>
            <person name="Lucas S."/>
            <person name="Chen F."/>
            <person name="Nolan M."/>
            <person name="Bruce D."/>
            <person name="Goodwin L."/>
            <person name="Pitluck S."/>
            <person name="Ivanova N."/>
            <person name="Mavromatis K."/>
            <person name="Ovchinnikova G."/>
            <person name="Pati A."/>
            <person name="Chen A."/>
            <person name="Palaniappan K."/>
            <person name="Hauser L."/>
            <person name="Chang Y.J."/>
            <person name="Jefferies C.C."/>
            <person name="Saunders E."/>
            <person name="Brettin T."/>
            <person name="Detter J.C."/>
            <person name="Han C."/>
            <person name="Chain P."/>
            <person name="Bristow J."/>
            <person name="Eisen J.A."/>
            <person name="Markowitz V."/>
            <person name="Hugenholtz P."/>
            <person name="Kyrpides N.C."/>
            <person name="Klenk H.P."/>
            <person name="Lapidus A."/>
        </authorList>
    </citation>
    <scope>NUCLEOTIDE SEQUENCE [LARGE SCALE GENOMIC DNA]</scope>
    <source>
        <strain evidence="4">ATCC BAA-8 / DSM 12333 / NBRC 16432</strain>
    </source>
</reference>
<proteinExistence type="predicted"/>
<dbReference type="SUPFAM" id="SSF51604">
    <property type="entry name" value="Enolase C-terminal domain-like"/>
    <property type="match status" value="1"/>
</dbReference>
<dbReference type="Pfam" id="PF02746">
    <property type="entry name" value="MR_MLE_N"/>
    <property type="match status" value="1"/>
</dbReference>
<dbReference type="OrthoDB" id="9802699at2"/>
<gene>
    <name evidence="3" type="ordered locus">Bcav_3945</name>
</gene>
<dbReference type="SFLD" id="SFLDG00179">
    <property type="entry name" value="mandelate_racemase"/>
    <property type="match status" value="1"/>
</dbReference>
<dbReference type="InterPro" id="IPR034593">
    <property type="entry name" value="DgoD-like"/>
</dbReference>
<organism evidence="3 4">
    <name type="scientific">Beutenbergia cavernae (strain ATCC BAA-8 / DSM 12333 / CCUG 43141 / JCM 11478 / NBRC 16432 / NCIMB 13614 / HKI 0122)</name>
    <dbReference type="NCBI Taxonomy" id="471853"/>
    <lineage>
        <taxon>Bacteria</taxon>
        <taxon>Bacillati</taxon>
        <taxon>Actinomycetota</taxon>
        <taxon>Actinomycetes</taxon>
        <taxon>Micrococcales</taxon>
        <taxon>Beutenbergiaceae</taxon>
        <taxon>Beutenbergia</taxon>
    </lineage>
</organism>
<protein>
    <submittedName>
        <fullName evidence="3">Mandelate racemase/muconate lactonizing protein</fullName>
    </submittedName>
</protein>
<dbReference type="Gene3D" id="3.30.390.10">
    <property type="entry name" value="Enolase-like, N-terminal domain"/>
    <property type="match status" value="1"/>
</dbReference>
<dbReference type="Pfam" id="PF13378">
    <property type="entry name" value="MR_MLE_C"/>
    <property type="match status" value="1"/>
</dbReference>
<dbReference type="Gene3D" id="3.20.20.120">
    <property type="entry name" value="Enolase-like C-terminal domain"/>
    <property type="match status" value="1"/>
</dbReference>
<dbReference type="KEGG" id="bcv:Bcav_3945"/>
<dbReference type="AlphaFoldDB" id="C5C546"/>
<dbReference type="SFLD" id="SFLDS00001">
    <property type="entry name" value="Enolase"/>
    <property type="match status" value="1"/>
</dbReference>
<evidence type="ECO:0000256" key="1">
    <source>
        <dbReference type="ARBA" id="ARBA00023239"/>
    </source>
</evidence>
<dbReference type="HOGENOM" id="CLU_030273_3_1_11"/>
<dbReference type="eggNOG" id="COG4948">
    <property type="taxonomic scope" value="Bacteria"/>
</dbReference>
<dbReference type="CDD" id="cd03316">
    <property type="entry name" value="MR_like"/>
    <property type="match status" value="1"/>
</dbReference>
<dbReference type="InterPro" id="IPR029065">
    <property type="entry name" value="Enolase_C-like"/>
</dbReference>
<dbReference type="PANTHER" id="PTHR48080:SF2">
    <property type="entry name" value="D-GALACTONATE DEHYDRATASE"/>
    <property type="match status" value="1"/>
</dbReference>
<dbReference type="Proteomes" id="UP000007962">
    <property type="component" value="Chromosome"/>
</dbReference>
<accession>C5C546</accession>
<dbReference type="InterPro" id="IPR013341">
    <property type="entry name" value="Mandelate_racemase_N_dom"/>
</dbReference>
<dbReference type="SUPFAM" id="SSF54826">
    <property type="entry name" value="Enolase N-terminal domain-like"/>
    <property type="match status" value="1"/>
</dbReference>
<dbReference type="GO" id="GO:0016829">
    <property type="term" value="F:lyase activity"/>
    <property type="evidence" value="ECO:0007669"/>
    <property type="project" value="UniProtKB-KW"/>
</dbReference>
<dbReference type="STRING" id="471853.Bcav_3945"/>
<keyword evidence="4" id="KW-1185">Reference proteome</keyword>
<sequence>MGVIRTVETFRLRIDKGAPPDAPRFVASPRVRSIYPTADETLLVRIATDDAVGWGEALAPASPEAPGALVDHVFAPALIGADLATGVRPLTRRLQQTGRERGHLSGIQADALAAIDTALWDLLGHELGLPAHLLLGGSERAHVPVYLTSVEGSDDAARAASARAARDAGHTRFKLHLTTSPEETLASYDAVSDAVGPGARIAVDAHWVHQLGDARRLARGLDERGAWFFEAPLAPEDLAGHVTLAAGAITPIAVGEAMRHRFEFAQWAQAQAVRIAQPDIGRTGITEGLAIAGVLEAQHVPIAPHHSMATGIAYAAGLHVCAAADDLLAMEWSPHVLRRSAGFMDVSPLELARGDDGGSPLGGSVPLPSGPGLGLTVDDDAVRALAAG</sequence>
<dbReference type="EMBL" id="CP001618">
    <property type="protein sequence ID" value="ACQ82186.1"/>
    <property type="molecule type" value="Genomic_DNA"/>
</dbReference>
<dbReference type="InterPro" id="IPR013342">
    <property type="entry name" value="Mandelate_racemase_C"/>
</dbReference>
<keyword evidence="1" id="KW-0456">Lyase</keyword>
<evidence type="ECO:0000313" key="3">
    <source>
        <dbReference type="EMBL" id="ACQ82186.1"/>
    </source>
</evidence>
<dbReference type="InterPro" id="IPR036849">
    <property type="entry name" value="Enolase-like_C_sf"/>
</dbReference>
<evidence type="ECO:0000313" key="4">
    <source>
        <dbReference type="Proteomes" id="UP000007962"/>
    </source>
</evidence>
<dbReference type="RefSeq" id="WP_015884423.1">
    <property type="nucleotide sequence ID" value="NC_012669.1"/>
</dbReference>
<dbReference type="InterPro" id="IPR029017">
    <property type="entry name" value="Enolase-like_N"/>
</dbReference>
<feature type="domain" description="Mandelate racemase/muconate lactonizing enzyme C-terminal" evidence="2">
    <location>
        <begin position="154"/>
        <end position="251"/>
    </location>
</feature>
<dbReference type="PANTHER" id="PTHR48080">
    <property type="entry name" value="D-GALACTONATE DEHYDRATASE-RELATED"/>
    <property type="match status" value="1"/>
</dbReference>
<dbReference type="SMART" id="SM00922">
    <property type="entry name" value="MR_MLE"/>
    <property type="match status" value="1"/>
</dbReference>